<dbReference type="STRING" id="4096.A0A1U7Y6S6"/>
<gene>
    <name evidence="2" type="primary">LOC104241713</name>
</gene>
<dbReference type="Proteomes" id="UP000189701">
    <property type="component" value="Unplaced"/>
</dbReference>
<dbReference type="PANTHER" id="PTHR33116">
    <property type="entry name" value="REVERSE TRANSCRIPTASE ZINC-BINDING DOMAIN-CONTAINING PROTEIN-RELATED-RELATED"/>
    <property type="match status" value="1"/>
</dbReference>
<organism evidence="1 2">
    <name type="scientific">Nicotiana sylvestris</name>
    <name type="common">Wood tobacco</name>
    <name type="synonym">South American tobacco</name>
    <dbReference type="NCBI Taxonomy" id="4096"/>
    <lineage>
        <taxon>Eukaryota</taxon>
        <taxon>Viridiplantae</taxon>
        <taxon>Streptophyta</taxon>
        <taxon>Embryophyta</taxon>
        <taxon>Tracheophyta</taxon>
        <taxon>Spermatophyta</taxon>
        <taxon>Magnoliopsida</taxon>
        <taxon>eudicotyledons</taxon>
        <taxon>Gunneridae</taxon>
        <taxon>Pentapetalae</taxon>
        <taxon>asterids</taxon>
        <taxon>lamiids</taxon>
        <taxon>Solanales</taxon>
        <taxon>Solanaceae</taxon>
        <taxon>Nicotianoideae</taxon>
        <taxon>Nicotianeae</taxon>
        <taxon>Nicotiana</taxon>
    </lineage>
</organism>
<protein>
    <submittedName>
        <fullName evidence="2">Uncharacterized protein LOC104241713</fullName>
    </submittedName>
</protein>
<name>A0A1U7Y6S6_NICSY</name>
<evidence type="ECO:0000313" key="1">
    <source>
        <dbReference type="Proteomes" id="UP000189701"/>
    </source>
</evidence>
<evidence type="ECO:0000313" key="2">
    <source>
        <dbReference type="RefSeq" id="XP_009794949.1"/>
    </source>
</evidence>
<reference evidence="2" key="2">
    <citation type="submission" date="2025-08" db="UniProtKB">
        <authorList>
            <consortium name="RefSeq"/>
        </authorList>
    </citation>
    <scope>IDENTIFICATION</scope>
    <source>
        <tissue evidence="2">Leaf</tissue>
    </source>
</reference>
<dbReference type="PANTHER" id="PTHR33116:SF85">
    <property type="entry name" value="REVERSE TRANSCRIPTASE ZINC-BINDING DOMAIN-CONTAINING PROTEIN"/>
    <property type="match status" value="1"/>
</dbReference>
<dbReference type="eggNOG" id="KOG1075">
    <property type="taxonomic scope" value="Eukaryota"/>
</dbReference>
<reference evidence="1" key="1">
    <citation type="journal article" date="2013" name="Genome Biol.">
        <title>Reference genomes and transcriptomes of Nicotiana sylvestris and Nicotiana tomentosiformis.</title>
        <authorList>
            <person name="Sierro N."/>
            <person name="Battey J.N."/>
            <person name="Ouadi S."/>
            <person name="Bovet L."/>
            <person name="Goepfert S."/>
            <person name="Bakaher N."/>
            <person name="Peitsch M.C."/>
            <person name="Ivanov N.V."/>
        </authorList>
    </citation>
    <scope>NUCLEOTIDE SEQUENCE [LARGE SCALE GENOMIC DNA]</scope>
</reference>
<sequence length="286" mass="32289">MEGLSKMLDKTKHLLWLDCFSVGRPQGNPISISHLLYADDTLVFCGAEKSQVQYLNLTLLIFEAISGLHINILKSIIYQVNEVPDLEALADILCCGIGSFPATYLGLPLGAKFKSVEVWNVVLEKVEKRLATWQMQYLSMGGRLTFISSVIDSIPTYFMSLYPMPSKVLKQLDKLGKNFLWKGNNEGHKFHLVKWVKVTQPKDLGGHGIKDLAKHNKSMLMKWVGRFGEEDTSLWKKVVIAKHGQPSHWCTKLSRPPMMLGHGNTLAAIRRNFLRIFLSRLGMGCM</sequence>
<proteinExistence type="predicted"/>
<dbReference type="AlphaFoldDB" id="A0A1U7Y6S6"/>
<keyword evidence="1" id="KW-1185">Reference proteome</keyword>
<dbReference type="RefSeq" id="XP_009794949.1">
    <property type="nucleotide sequence ID" value="XM_009796647.1"/>
</dbReference>
<accession>A0A1U7Y6S6</accession>